<gene>
    <name evidence="3" type="ORF">L3H44_05430</name>
</gene>
<feature type="region of interest" description="Disordered" evidence="1">
    <location>
        <begin position="1"/>
        <end position="22"/>
    </location>
</feature>
<protein>
    <submittedName>
        <fullName evidence="3">DUF4232 domain-containing protein</fullName>
    </submittedName>
</protein>
<evidence type="ECO:0000256" key="1">
    <source>
        <dbReference type="SAM" id="MobiDB-lite"/>
    </source>
</evidence>
<feature type="region of interest" description="Disordered" evidence="1">
    <location>
        <begin position="45"/>
        <end position="118"/>
    </location>
</feature>
<proteinExistence type="predicted"/>
<sequence length="251" mass="25555">MNHSPMPQRHARSHGSARRGVSARRGAIFTALTVSTCVLAACGSGTSSTNTGSESTVPSTSSQTQGIPSDSSAAPSPSLSGSSTAVEPSTTNGSEPDDAAAQQAAGAASTRHDDRCHTSDISASLKTESGAAGSSYLTITLTNQSDHPCTFYGYPGVSAVGGNDGHQIGKPADKDHNATASLVTVAPGEAATVTVKKAQSGNYSPESYKPQQARGLRIYPPDEKAALFVDYPTDACSGDTVDMHVGPITKK</sequence>
<dbReference type="InterPro" id="IPR025326">
    <property type="entry name" value="DUF4232"/>
</dbReference>
<organism evidence="3 4">
    <name type="scientific">Corynebacterium parakroppenstedtii</name>
    <dbReference type="NCBI Taxonomy" id="2828363"/>
    <lineage>
        <taxon>Bacteria</taxon>
        <taxon>Bacillati</taxon>
        <taxon>Actinomycetota</taxon>
        <taxon>Actinomycetes</taxon>
        <taxon>Mycobacteriales</taxon>
        <taxon>Corynebacteriaceae</taxon>
        <taxon>Corynebacterium</taxon>
    </lineage>
</organism>
<name>A0ABS9HKH2_9CORY</name>
<feature type="compositionally biased region" description="Low complexity" evidence="1">
    <location>
        <begin position="99"/>
        <end position="108"/>
    </location>
</feature>
<evidence type="ECO:0000313" key="3">
    <source>
        <dbReference type="EMBL" id="MCF6773851.1"/>
    </source>
</evidence>
<feature type="compositionally biased region" description="Low complexity" evidence="1">
    <location>
        <begin position="68"/>
        <end position="85"/>
    </location>
</feature>
<feature type="compositionally biased region" description="Low complexity" evidence="1">
    <location>
        <begin position="45"/>
        <end position="56"/>
    </location>
</feature>
<dbReference type="EMBL" id="JAKJKU010000002">
    <property type="protein sequence ID" value="MCF6773851.1"/>
    <property type="molecule type" value="Genomic_DNA"/>
</dbReference>
<comment type="caution">
    <text evidence="3">The sequence shown here is derived from an EMBL/GenBank/DDBJ whole genome shotgun (WGS) entry which is preliminary data.</text>
</comment>
<keyword evidence="4" id="KW-1185">Reference proteome</keyword>
<dbReference type="Pfam" id="PF14016">
    <property type="entry name" value="DUF4232"/>
    <property type="match status" value="1"/>
</dbReference>
<dbReference type="RefSeq" id="WP_160296129.1">
    <property type="nucleotide sequence ID" value="NZ_JAFFSY010000004.1"/>
</dbReference>
<reference evidence="3 4" key="1">
    <citation type="submission" date="2022-01" db="EMBL/GenBank/DDBJ databases">
        <title>Identification and Characterization of Corynebacterium sp.</title>
        <authorList>
            <person name="Luo Q."/>
            <person name="Qu P."/>
            <person name="Chen Q."/>
        </authorList>
    </citation>
    <scope>NUCLEOTIDE SEQUENCE [LARGE SCALE GENOMIC DNA]</scope>
    <source>
        <strain evidence="3 4">MC-12</strain>
    </source>
</reference>
<evidence type="ECO:0000259" key="2">
    <source>
        <dbReference type="Pfam" id="PF14016"/>
    </source>
</evidence>
<feature type="compositionally biased region" description="Polar residues" evidence="1">
    <location>
        <begin position="57"/>
        <end position="67"/>
    </location>
</feature>
<dbReference type="Proteomes" id="UP001200604">
    <property type="component" value="Unassembled WGS sequence"/>
</dbReference>
<dbReference type="GeneID" id="92727184"/>
<evidence type="ECO:0000313" key="4">
    <source>
        <dbReference type="Proteomes" id="UP001200604"/>
    </source>
</evidence>
<feature type="domain" description="DUF4232" evidence="2">
    <location>
        <begin position="116"/>
        <end position="247"/>
    </location>
</feature>
<accession>A0ABS9HKH2</accession>